<dbReference type="AlphaFoldDB" id="A0AA45HHN7"/>
<dbReference type="CDD" id="cd13544">
    <property type="entry name" value="PBP2_Fbp_like_1"/>
    <property type="match status" value="1"/>
</dbReference>
<reference evidence="2 3" key="1">
    <citation type="submission" date="2018-05" db="EMBL/GenBank/DDBJ databases">
        <title>Genomic Encyclopedia of Type Strains, Phase IV (KMG-IV): sequencing the most valuable type-strain genomes for metagenomic binning, comparative biology and taxonomic classification.</title>
        <authorList>
            <person name="Goeker M."/>
        </authorList>
    </citation>
    <scope>NUCLEOTIDE SEQUENCE [LARGE SCALE GENOMIC DNA]</scope>
    <source>
        <strain evidence="2 3">DSM 24906</strain>
    </source>
</reference>
<name>A0AA45HHN7_9BACT</name>
<protein>
    <submittedName>
        <fullName evidence="2">Iron(III) transport system substrate-binding protein</fullName>
    </submittedName>
</protein>
<dbReference type="InterPro" id="IPR026045">
    <property type="entry name" value="Ferric-bd"/>
</dbReference>
<accession>A0AA45HHN7</accession>
<dbReference type="Gene3D" id="3.40.190.10">
    <property type="entry name" value="Periplasmic binding protein-like II"/>
    <property type="match status" value="2"/>
</dbReference>
<comment type="caution">
    <text evidence="2">The sequence shown here is derived from an EMBL/GenBank/DDBJ whole genome shotgun (WGS) entry which is preliminary data.</text>
</comment>
<dbReference type="GO" id="GO:0030976">
    <property type="term" value="F:thiamine pyrophosphate binding"/>
    <property type="evidence" value="ECO:0007669"/>
    <property type="project" value="TreeGrafter"/>
</dbReference>
<evidence type="ECO:0000256" key="1">
    <source>
        <dbReference type="ARBA" id="ARBA00022729"/>
    </source>
</evidence>
<dbReference type="PANTHER" id="PTHR30006">
    <property type="entry name" value="THIAMINE-BINDING PERIPLASMIC PROTEIN-RELATED"/>
    <property type="match status" value="1"/>
</dbReference>
<gene>
    <name evidence="2" type="ORF">C7380_12111</name>
</gene>
<evidence type="ECO:0000313" key="3">
    <source>
        <dbReference type="Proteomes" id="UP000245921"/>
    </source>
</evidence>
<dbReference type="PANTHER" id="PTHR30006:SF2">
    <property type="entry name" value="ABC TRANSPORTER SUBSTRATE-BINDING PROTEIN"/>
    <property type="match status" value="1"/>
</dbReference>
<dbReference type="GO" id="GO:0030975">
    <property type="term" value="F:thiamine binding"/>
    <property type="evidence" value="ECO:0007669"/>
    <property type="project" value="TreeGrafter"/>
</dbReference>
<evidence type="ECO:0000313" key="2">
    <source>
        <dbReference type="EMBL" id="PWJ87881.1"/>
    </source>
</evidence>
<sequence>MKKLLSVLTFILVGIMFFGELIVYTSVDEANARKILTKFSKDTGIKVKYIFLSSGPALARLEAEKNNPQADIWFGAPMSNHIIAKERDLTISYKSQFQAIESTFYDKEGYYHAFYMNPIGIGVNLSVMEQIKADIPKTWEDLSKSEYQNMIQYPNPQSSGTAYSLITGLISIYGEKGAMEYLKQIAPNVQSYTQSGTGPSKTVGVGQAGIGIQFTPAFFQFKEQGYPVDVVFPAKGVPYESACLSIVKGTKNIDESKKLVDWILSKQGQQAIVDEKTYFYPVRKDVDFGTLQPLSTIKLISVDEKWAAENKKRIIDDWVNEVLPVK</sequence>
<dbReference type="Proteomes" id="UP000245921">
    <property type="component" value="Unassembled WGS sequence"/>
</dbReference>
<dbReference type="EMBL" id="QGGI01000021">
    <property type="protein sequence ID" value="PWJ87881.1"/>
    <property type="molecule type" value="Genomic_DNA"/>
</dbReference>
<dbReference type="GO" id="GO:0015888">
    <property type="term" value="P:thiamine transport"/>
    <property type="evidence" value="ECO:0007669"/>
    <property type="project" value="TreeGrafter"/>
</dbReference>
<dbReference type="RefSeq" id="WP_109606074.1">
    <property type="nucleotide sequence ID" value="NZ_JAMHJO010000005.1"/>
</dbReference>
<proteinExistence type="predicted"/>
<organism evidence="2 3">
    <name type="scientific">Oceanotoga teriensis</name>
    <dbReference type="NCBI Taxonomy" id="515440"/>
    <lineage>
        <taxon>Bacteria</taxon>
        <taxon>Thermotogati</taxon>
        <taxon>Thermotogota</taxon>
        <taxon>Thermotogae</taxon>
        <taxon>Petrotogales</taxon>
        <taxon>Petrotogaceae</taxon>
        <taxon>Oceanotoga</taxon>
    </lineage>
</organism>
<dbReference type="SUPFAM" id="SSF53850">
    <property type="entry name" value="Periplasmic binding protein-like II"/>
    <property type="match status" value="1"/>
</dbReference>
<keyword evidence="3" id="KW-1185">Reference proteome</keyword>
<dbReference type="Pfam" id="PF13343">
    <property type="entry name" value="SBP_bac_6"/>
    <property type="match status" value="1"/>
</dbReference>
<keyword evidence="1" id="KW-0732">Signal</keyword>
<dbReference type="PIRSF" id="PIRSF002825">
    <property type="entry name" value="CfbpA"/>
    <property type="match status" value="1"/>
</dbReference>
<dbReference type="GO" id="GO:0030288">
    <property type="term" value="C:outer membrane-bounded periplasmic space"/>
    <property type="evidence" value="ECO:0007669"/>
    <property type="project" value="TreeGrafter"/>
</dbReference>